<dbReference type="AlphaFoldDB" id="A0A168L2Z6"/>
<feature type="compositionally biased region" description="Polar residues" evidence="1">
    <location>
        <begin position="120"/>
        <end position="129"/>
    </location>
</feature>
<name>A0A168L2Z6_ABSGL</name>
<feature type="compositionally biased region" description="Low complexity" evidence="1">
    <location>
        <begin position="163"/>
        <end position="172"/>
    </location>
</feature>
<dbReference type="Proteomes" id="UP000078561">
    <property type="component" value="Unassembled WGS sequence"/>
</dbReference>
<proteinExistence type="predicted"/>
<reference evidence="2" key="1">
    <citation type="submission" date="2016-04" db="EMBL/GenBank/DDBJ databases">
        <authorList>
            <person name="Evans L.H."/>
            <person name="Alamgir A."/>
            <person name="Owens N."/>
            <person name="Weber N.D."/>
            <person name="Virtaneva K."/>
            <person name="Barbian K."/>
            <person name="Babar A."/>
            <person name="Rosenke K."/>
        </authorList>
    </citation>
    <scope>NUCLEOTIDE SEQUENCE [LARGE SCALE GENOMIC DNA]</scope>
    <source>
        <strain evidence="2">CBS 101.48</strain>
    </source>
</reference>
<accession>A0A168L2Z6</accession>
<protein>
    <submittedName>
        <fullName evidence="2">Uncharacterized protein</fullName>
    </submittedName>
</protein>
<sequence>MATVSTTMEQEQQLVYRIDCDKHYTPGGAPPILVLQKESVKPPILILQGMQTYPSRTPGNTTLHDERKPPPNPYLASPPSNQYGENSYPTYQQSVMTAPPMNDQQLHSTNQGYPMDQSQDPASFGFQHQNTSNLSYPSNSSNNNGMSVWDHSGMMMPQHTLSNNNNEDNGYNQQEPYHWQATSSYQQDPWSSSPFSPHQQPYDNYYGGYSNNNNPYEYGDYTDRIYGGNRLEPWGMMMMPPPFYPNSPMAYNHSPWDGASRQQQQDEWHDPPSAMPHNGRQPAFHVVKGPKRTKSVSFAPLSDQVTFS</sequence>
<dbReference type="OrthoDB" id="2289556at2759"/>
<feature type="region of interest" description="Disordered" evidence="1">
    <location>
        <begin position="51"/>
        <end position="87"/>
    </location>
</feature>
<feature type="region of interest" description="Disordered" evidence="1">
    <location>
        <begin position="120"/>
        <end position="174"/>
    </location>
</feature>
<dbReference type="InParanoid" id="A0A168L2Z6"/>
<organism evidence="2">
    <name type="scientific">Absidia glauca</name>
    <name type="common">Pin mould</name>
    <dbReference type="NCBI Taxonomy" id="4829"/>
    <lineage>
        <taxon>Eukaryota</taxon>
        <taxon>Fungi</taxon>
        <taxon>Fungi incertae sedis</taxon>
        <taxon>Mucoromycota</taxon>
        <taxon>Mucoromycotina</taxon>
        <taxon>Mucoromycetes</taxon>
        <taxon>Mucorales</taxon>
        <taxon>Cunninghamellaceae</taxon>
        <taxon>Absidia</taxon>
    </lineage>
</organism>
<dbReference type="EMBL" id="LT550481">
    <property type="protein sequence ID" value="SAL95941.1"/>
    <property type="molecule type" value="Genomic_DNA"/>
</dbReference>
<evidence type="ECO:0000256" key="1">
    <source>
        <dbReference type="SAM" id="MobiDB-lite"/>
    </source>
</evidence>
<evidence type="ECO:0000313" key="2">
    <source>
        <dbReference type="EMBL" id="SAL95941.1"/>
    </source>
</evidence>
<evidence type="ECO:0000313" key="3">
    <source>
        <dbReference type="Proteomes" id="UP000078561"/>
    </source>
</evidence>
<feature type="compositionally biased region" description="Polar residues" evidence="1">
    <location>
        <begin position="51"/>
        <end position="62"/>
    </location>
</feature>
<gene>
    <name evidence="2" type="primary">ABSGL_01282.1 scaffold 1223</name>
</gene>
<feature type="region of interest" description="Disordered" evidence="1">
    <location>
        <begin position="254"/>
        <end position="308"/>
    </location>
</feature>
<feature type="compositionally biased region" description="Low complexity" evidence="1">
    <location>
        <begin position="130"/>
        <end position="147"/>
    </location>
</feature>
<keyword evidence="3" id="KW-1185">Reference proteome</keyword>